<proteinExistence type="predicted"/>
<evidence type="ECO:0000313" key="4">
    <source>
        <dbReference type="Proteomes" id="UP001189429"/>
    </source>
</evidence>
<feature type="non-terminal residue" evidence="3">
    <location>
        <position position="120"/>
    </location>
</feature>
<reference evidence="3" key="1">
    <citation type="submission" date="2023-10" db="EMBL/GenBank/DDBJ databases">
        <authorList>
            <person name="Chen Y."/>
            <person name="Shah S."/>
            <person name="Dougan E. K."/>
            <person name="Thang M."/>
            <person name="Chan C."/>
        </authorList>
    </citation>
    <scope>NUCLEOTIDE SEQUENCE [LARGE SCALE GENOMIC DNA]</scope>
</reference>
<gene>
    <name evidence="3" type="ORF">PCOR1329_LOCUS40719</name>
</gene>
<dbReference type="EMBL" id="CAUYUJ010014908">
    <property type="protein sequence ID" value="CAK0847544.1"/>
    <property type="molecule type" value="Genomic_DNA"/>
</dbReference>
<organism evidence="3 4">
    <name type="scientific">Prorocentrum cordatum</name>
    <dbReference type="NCBI Taxonomy" id="2364126"/>
    <lineage>
        <taxon>Eukaryota</taxon>
        <taxon>Sar</taxon>
        <taxon>Alveolata</taxon>
        <taxon>Dinophyceae</taxon>
        <taxon>Prorocentrales</taxon>
        <taxon>Prorocentraceae</taxon>
        <taxon>Prorocentrum</taxon>
    </lineage>
</organism>
<protein>
    <recommendedName>
        <fullName evidence="2">CULT domain-containing protein</fullName>
    </recommendedName>
</protein>
<comment type="caution">
    <text evidence="3">The sequence shown here is derived from an EMBL/GenBank/DDBJ whole genome shotgun (WGS) entry which is preliminary data.</text>
</comment>
<feature type="region of interest" description="Disordered" evidence="1">
    <location>
        <begin position="1"/>
        <end position="25"/>
    </location>
</feature>
<feature type="non-terminal residue" evidence="3">
    <location>
        <position position="1"/>
    </location>
</feature>
<sequence>NGPRLGGRGHAGEGAGGIPRRGGGPAVRRVRALCRAPAAQRGQRQVHVGAGFLFHIGVFSRAEGALPLGAAYAEGSWFPGYTWRMGHCVSCGAHLGWSYQGAGDIPAPANGAAPPALWGL</sequence>
<evidence type="ECO:0000259" key="2">
    <source>
        <dbReference type="PROSITE" id="PS51788"/>
    </source>
</evidence>
<name>A0ABN9TNA9_9DINO</name>
<keyword evidence="4" id="KW-1185">Reference proteome</keyword>
<accession>A0ABN9TNA9</accession>
<dbReference type="PROSITE" id="PS51788">
    <property type="entry name" value="CULT"/>
    <property type="match status" value="1"/>
</dbReference>
<dbReference type="Proteomes" id="UP001189429">
    <property type="component" value="Unassembled WGS sequence"/>
</dbReference>
<feature type="domain" description="CULT" evidence="2">
    <location>
        <begin position="15"/>
        <end position="120"/>
    </location>
</feature>
<dbReference type="InterPro" id="IPR034750">
    <property type="entry name" value="CULT"/>
</dbReference>
<evidence type="ECO:0000313" key="3">
    <source>
        <dbReference type="EMBL" id="CAK0847544.1"/>
    </source>
</evidence>
<evidence type="ECO:0000256" key="1">
    <source>
        <dbReference type="SAM" id="MobiDB-lite"/>
    </source>
</evidence>
<dbReference type="Gene3D" id="2.170.150.20">
    <property type="entry name" value="Peptide methionine sulfoxide reductase"/>
    <property type="match status" value="1"/>
</dbReference>